<sequence length="88" mass="9527">METNIEASGFAIIDGDQNGTKEIVLTLSNDQDGARLVLYDEAGKQLADGESLGQSHHWRHGLTVGAFLSEDQLELAESTPPHIGMEFC</sequence>
<dbReference type="Proteomes" id="UP000092687">
    <property type="component" value="Chromosome"/>
</dbReference>
<name>A0A1C7DSM2_9BACL</name>
<organism evidence="1 2">
    <name type="scientific">Planococcus halocryophilus</name>
    <dbReference type="NCBI Taxonomy" id="1215089"/>
    <lineage>
        <taxon>Bacteria</taxon>
        <taxon>Bacillati</taxon>
        <taxon>Bacillota</taxon>
        <taxon>Bacilli</taxon>
        <taxon>Bacillales</taxon>
        <taxon>Caryophanaceae</taxon>
        <taxon>Planococcus</taxon>
    </lineage>
</organism>
<reference evidence="2" key="2">
    <citation type="submission" date="2016-10" db="EMBL/GenBank/DDBJ databases">
        <authorList>
            <person name="See-Too W.S."/>
        </authorList>
    </citation>
    <scope>NUCLEOTIDE SEQUENCE [LARGE SCALE GENOMIC DNA]</scope>
    <source>
        <strain evidence="2">DSM 24743</strain>
    </source>
</reference>
<evidence type="ECO:0000313" key="1">
    <source>
        <dbReference type="EMBL" id="ANU14599.1"/>
    </source>
</evidence>
<proteinExistence type="predicted"/>
<dbReference type="EMBL" id="CP016537">
    <property type="protein sequence ID" value="ANU14599.1"/>
    <property type="molecule type" value="Genomic_DNA"/>
</dbReference>
<dbReference type="OrthoDB" id="58662at2"/>
<keyword evidence="2" id="KW-1185">Reference proteome</keyword>
<evidence type="ECO:0000313" key="2">
    <source>
        <dbReference type="Proteomes" id="UP000092687"/>
    </source>
</evidence>
<dbReference type="KEGG" id="phc:BBI08_12260"/>
<reference evidence="2" key="1">
    <citation type="submission" date="2016-07" db="EMBL/GenBank/DDBJ databases">
        <authorList>
            <person name="See-Too W.S."/>
        </authorList>
    </citation>
    <scope>NUCLEOTIDE SEQUENCE [LARGE SCALE GENOMIC DNA]</scope>
    <source>
        <strain evidence="2">DSM 24743</strain>
    </source>
</reference>
<protein>
    <submittedName>
        <fullName evidence="1">Uncharacterized protein</fullName>
    </submittedName>
</protein>
<dbReference type="AlphaFoldDB" id="A0A1C7DSM2"/>
<accession>A0A1C7DSM2</accession>
<gene>
    <name evidence="1" type="ORF">BBI08_12260</name>
</gene>